<evidence type="ECO:0000313" key="1">
    <source>
        <dbReference type="EMBL" id="APU92936.1"/>
    </source>
</evidence>
<dbReference type="Proteomes" id="UP000221249">
    <property type="component" value="Segment"/>
</dbReference>
<accession>A0A240F4R3</accession>
<reference evidence="1 2" key="1">
    <citation type="journal article" date="2017" name="Front. Microbiol.">
        <title>Prevalence, Host Range, and Comparative Genomic Analysis of Temperate Ochrobactrum Phages.</title>
        <authorList>
            <person name="Jackel C."/>
            <person name="Hertwig S."/>
            <person name="Scholz H.C."/>
            <person name="Nockler K."/>
            <person name="Reetz J."/>
            <person name="Hammerl J.A."/>
        </authorList>
    </citation>
    <scope>NUCLEOTIDE SEQUENCE [LARGE SCALE GENOMIC DNA]</scope>
</reference>
<protein>
    <submittedName>
        <fullName evidence="1">Uncharacterized protein</fullName>
    </submittedName>
</protein>
<evidence type="ECO:0000313" key="2">
    <source>
        <dbReference type="Proteomes" id="UP000221249"/>
    </source>
</evidence>
<keyword evidence="2" id="KW-1185">Reference proteome</keyword>
<dbReference type="EMBL" id="KY417925">
    <property type="protein sequence ID" value="APU92936.1"/>
    <property type="molecule type" value="Genomic_DNA"/>
</dbReference>
<gene>
    <name evidence="1" type="ORF">POI1126_08</name>
</gene>
<sequence length="66" mass="7681">MVAKRARRIADKLRMKAKCRRLYPHDKKARAAEYLAVCSCAMCGNPRRYFGEKTIQERRFAAFAAE</sequence>
<organism evidence="1 2">
    <name type="scientific">Ochrobactrum phage POI1126</name>
    <dbReference type="NCBI Taxonomy" id="1932118"/>
    <lineage>
        <taxon>Viruses</taxon>
        <taxon>Duplodnaviria</taxon>
        <taxon>Heunggongvirae</taxon>
        <taxon>Uroviricota</taxon>
        <taxon>Caudoviricetes</taxon>
        <taxon>Namazuvirus</taxon>
        <taxon>Namazuvirus POI1126</taxon>
    </lineage>
</organism>
<proteinExistence type="predicted"/>
<name>A0A240F4R3_9CAUD</name>